<accession>A0A0G1EMU2</accession>
<evidence type="ECO:0000313" key="2">
    <source>
        <dbReference type="Proteomes" id="UP000033907"/>
    </source>
</evidence>
<dbReference type="Proteomes" id="UP000033907">
    <property type="component" value="Unassembled WGS sequence"/>
</dbReference>
<gene>
    <name evidence="1" type="ORF">UV91_C0006G0010</name>
</gene>
<dbReference type="PATRIC" id="fig|1618778.3.peg.412"/>
<dbReference type="AlphaFoldDB" id="A0A0G1EMU2"/>
<evidence type="ECO:0000313" key="1">
    <source>
        <dbReference type="EMBL" id="KKT11381.1"/>
    </source>
</evidence>
<dbReference type="EMBL" id="LCGH01000006">
    <property type="protein sequence ID" value="KKT11381.1"/>
    <property type="molecule type" value="Genomic_DNA"/>
</dbReference>
<name>A0A0G1EMU2_9BACT</name>
<organism evidence="1 2">
    <name type="scientific">Candidatus Nomurabacteria bacterium GW2011_GWF2_43_24</name>
    <dbReference type="NCBI Taxonomy" id="1618778"/>
    <lineage>
        <taxon>Bacteria</taxon>
        <taxon>Candidatus Nomuraibacteriota</taxon>
    </lineage>
</organism>
<sequence>MKKIFKGLGIGFIALALVVGVGANNTSATTTYAVNAITETGALTVTGGAALTLVGTTASTWSTVAGDLTVESGTTTAGSLHLISDENTTDAINIDATAGGIDIDITGTATEDFNVTNTGGSIVLIATEAIADAINIDATGTAGGVDIDTTDGAIALTAAGAVEGDMTLTVGDDYVANVTGIWDNNVTGAATLDAASISLDATAASNLTVTGAGADLTLASVLGSVAISSTEDAASAISLTANSAGTNDTIVITNTPGTAAGAITLAATAGGITLTAGGAINLTATSDVVVPANIGVTFGTGEKIEGDSATSDVVVPANIGVTFGTGEKIEGDSTDLTVTSGGLITLTATGNTVVTNAAVINGAFTASEAIIFSGIETIAAGGTTTALDLTESLHSIDADVGGDIFTLADGTIGQVMTITMVSATGIATVTPANLAGGTSVTMNAEGETVMLQFVDTQWYIIGGNAYTVI</sequence>
<reference evidence="1 2" key="1">
    <citation type="journal article" date="2015" name="Nature">
        <title>rRNA introns, odd ribosomes, and small enigmatic genomes across a large radiation of phyla.</title>
        <authorList>
            <person name="Brown C.T."/>
            <person name="Hug L.A."/>
            <person name="Thomas B.C."/>
            <person name="Sharon I."/>
            <person name="Castelle C.J."/>
            <person name="Singh A."/>
            <person name="Wilkins M.J."/>
            <person name="Williams K.H."/>
            <person name="Banfield J.F."/>
        </authorList>
    </citation>
    <scope>NUCLEOTIDE SEQUENCE [LARGE SCALE GENOMIC DNA]</scope>
</reference>
<proteinExistence type="predicted"/>
<comment type="caution">
    <text evidence="1">The sequence shown here is derived from an EMBL/GenBank/DDBJ whole genome shotgun (WGS) entry which is preliminary data.</text>
</comment>
<protein>
    <submittedName>
        <fullName evidence="1">Uncharacterized protein</fullName>
    </submittedName>
</protein>